<evidence type="ECO:0000259" key="2">
    <source>
        <dbReference type="Pfam" id="PF01035"/>
    </source>
</evidence>
<dbReference type="PANTHER" id="PTHR42942">
    <property type="entry name" value="6-O-METHYLGUANINE DNA METHYLTRANSFERASE"/>
    <property type="match status" value="1"/>
</dbReference>
<dbReference type="PANTHER" id="PTHR42942:SF1">
    <property type="entry name" value="ALKYLTRANSFERASE-LIKE PROTEIN 1"/>
    <property type="match status" value="1"/>
</dbReference>
<evidence type="ECO:0000313" key="3">
    <source>
        <dbReference type="EMBL" id="GAA2002300.1"/>
    </source>
</evidence>
<dbReference type="EMBL" id="BAAANO010000008">
    <property type="protein sequence ID" value="GAA2002300.1"/>
    <property type="molecule type" value="Genomic_DNA"/>
</dbReference>
<reference evidence="3 4" key="1">
    <citation type="journal article" date="2019" name="Int. J. Syst. Evol. Microbiol.">
        <title>The Global Catalogue of Microorganisms (GCM) 10K type strain sequencing project: providing services to taxonomists for standard genome sequencing and annotation.</title>
        <authorList>
            <consortium name="The Broad Institute Genomics Platform"/>
            <consortium name="The Broad Institute Genome Sequencing Center for Infectious Disease"/>
            <person name="Wu L."/>
            <person name="Ma J."/>
        </authorList>
    </citation>
    <scope>NUCLEOTIDE SEQUENCE [LARGE SCALE GENOMIC DNA]</scope>
    <source>
        <strain evidence="3 4">JCM 14546</strain>
    </source>
</reference>
<dbReference type="InterPro" id="IPR036388">
    <property type="entry name" value="WH-like_DNA-bd_sf"/>
</dbReference>
<dbReference type="InterPro" id="IPR036217">
    <property type="entry name" value="MethylDNA_cys_MeTrfase_DNAb"/>
</dbReference>
<evidence type="ECO:0000256" key="1">
    <source>
        <dbReference type="ARBA" id="ARBA00022763"/>
    </source>
</evidence>
<dbReference type="Pfam" id="PF01035">
    <property type="entry name" value="DNA_binding_1"/>
    <property type="match status" value="1"/>
</dbReference>
<comment type="caution">
    <text evidence="3">The sequence shown here is derived from an EMBL/GenBank/DDBJ whole genome shotgun (WGS) entry which is preliminary data.</text>
</comment>
<gene>
    <name evidence="3" type="ORF">GCM10009755_08700</name>
</gene>
<organism evidence="3 4">
    <name type="scientific">Brevibacterium samyangense</name>
    <dbReference type="NCBI Taxonomy" id="366888"/>
    <lineage>
        <taxon>Bacteria</taxon>
        <taxon>Bacillati</taxon>
        <taxon>Actinomycetota</taxon>
        <taxon>Actinomycetes</taxon>
        <taxon>Micrococcales</taxon>
        <taxon>Brevibacteriaceae</taxon>
        <taxon>Brevibacterium</taxon>
    </lineage>
</organism>
<dbReference type="Gene3D" id="1.10.10.10">
    <property type="entry name" value="Winged helix-like DNA-binding domain superfamily/Winged helix DNA-binding domain"/>
    <property type="match status" value="1"/>
</dbReference>
<name>A0ABN2T976_9MICO</name>
<dbReference type="InterPro" id="IPR052520">
    <property type="entry name" value="ATL_DNA_repair"/>
</dbReference>
<feature type="domain" description="Methylated-DNA-[protein]-cysteine S-methyltransferase DNA binding" evidence="2">
    <location>
        <begin position="8"/>
        <end position="75"/>
    </location>
</feature>
<keyword evidence="1" id="KW-0227">DNA damage</keyword>
<dbReference type="InterPro" id="IPR014048">
    <property type="entry name" value="MethylDNA_cys_MeTrfase_DNA-bd"/>
</dbReference>
<dbReference type="Proteomes" id="UP001500755">
    <property type="component" value="Unassembled WGS sequence"/>
</dbReference>
<sequence>MDELRAELVLRAAESVPAGRIAPYGMLGRITGTGARFVGRVMAVYGREVPWWRVTNAKGELPPELLTRAREKWHLEGIPLDPPSARIRRCLADEDELRCRWEPRITDIVGATDPVDAGDRTTTEGGP</sequence>
<dbReference type="RefSeq" id="WP_344307313.1">
    <property type="nucleotide sequence ID" value="NZ_BAAANO010000008.1"/>
</dbReference>
<proteinExistence type="predicted"/>
<accession>A0ABN2T976</accession>
<dbReference type="SUPFAM" id="SSF46767">
    <property type="entry name" value="Methylated DNA-protein cysteine methyltransferase, C-terminal domain"/>
    <property type="match status" value="1"/>
</dbReference>
<evidence type="ECO:0000313" key="4">
    <source>
        <dbReference type="Proteomes" id="UP001500755"/>
    </source>
</evidence>
<protein>
    <submittedName>
        <fullName evidence="3">MGMT family protein</fullName>
    </submittedName>
</protein>
<keyword evidence="4" id="KW-1185">Reference proteome</keyword>